<accession>A0A9N9FP06</accession>
<dbReference type="GO" id="GO:0005829">
    <property type="term" value="C:cytosol"/>
    <property type="evidence" value="ECO:0007669"/>
    <property type="project" value="TreeGrafter"/>
</dbReference>
<keyword evidence="6" id="KW-1185">Reference proteome</keyword>
<dbReference type="Gene3D" id="3.40.50.10900">
    <property type="entry name" value="PAC-like subunit"/>
    <property type="match status" value="1"/>
</dbReference>
<dbReference type="InterPro" id="IPR016562">
    <property type="entry name" value="Proteasome_assmbl_chp_2_euk"/>
</dbReference>
<comment type="caution">
    <text evidence="5">The sequence shown here is derived from an EMBL/GenBank/DDBJ whole genome shotgun (WGS) entry which is preliminary data.</text>
</comment>
<evidence type="ECO:0000313" key="5">
    <source>
        <dbReference type="EMBL" id="CAG8551170.1"/>
    </source>
</evidence>
<dbReference type="InterPro" id="IPR038389">
    <property type="entry name" value="PSMG2_sf"/>
</dbReference>
<dbReference type="GO" id="GO:0043248">
    <property type="term" value="P:proteasome assembly"/>
    <property type="evidence" value="ECO:0007669"/>
    <property type="project" value="TreeGrafter"/>
</dbReference>
<evidence type="ECO:0000256" key="2">
    <source>
        <dbReference type="ARBA" id="ARBA00023186"/>
    </source>
</evidence>
<evidence type="ECO:0000313" key="6">
    <source>
        <dbReference type="Proteomes" id="UP000789831"/>
    </source>
</evidence>
<proteinExistence type="inferred from homology"/>
<dbReference type="PANTHER" id="PTHR12970">
    <property type="entry name" value="PROTEASOME ASSEMBLY CHAPERONE 2"/>
    <property type="match status" value="1"/>
</dbReference>
<name>A0A9N9FP06_9GLOM</name>
<dbReference type="EMBL" id="CAJVPL010001076">
    <property type="protein sequence ID" value="CAG8551170.1"/>
    <property type="molecule type" value="Genomic_DNA"/>
</dbReference>
<keyword evidence="2 4" id="KW-0143">Chaperone</keyword>
<gene>
    <name evidence="5" type="ORF">AGERDE_LOCUS6675</name>
</gene>
<dbReference type="Proteomes" id="UP000789831">
    <property type="component" value="Unassembled WGS sequence"/>
</dbReference>
<comment type="function">
    <text evidence="4">Involved in 20S proteasome assembly.</text>
</comment>
<reference evidence="5" key="1">
    <citation type="submission" date="2021-06" db="EMBL/GenBank/DDBJ databases">
        <authorList>
            <person name="Kallberg Y."/>
            <person name="Tangrot J."/>
            <person name="Rosling A."/>
        </authorList>
    </citation>
    <scope>NUCLEOTIDE SEQUENCE</scope>
    <source>
        <strain evidence="5">MT106</strain>
    </source>
</reference>
<dbReference type="InterPro" id="IPR019151">
    <property type="entry name" value="Proteasome_assmbl_chaperone_2"/>
</dbReference>
<protein>
    <recommendedName>
        <fullName evidence="1 4">Proteasome assembly chaperone 2</fullName>
    </recommendedName>
</protein>
<evidence type="ECO:0000256" key="1">
    <source>
        <dbReference type="ARBA" id="ARBA00019186"/>
    </source>
</evidence>
<dbReference type="Pfam" id="PF09754">
    <property type="entry name" value="PAC2"/>
    <property type="match status" value="1"/>
</dbReference>
<dbReference type="OrthoDB" id="10260712at2759"/>
<comment type="similarity">
    <text evidence="3 4">Belongs to the PSMG2 family.</text>
</comment>
<dbReference type="PANTHER" id="PTHR12970:SF1">
    <property type="entry name" value="PROTEASOME ASSEMBLY CHAPERONE 2"/>
    <property type="match status" value="1"/>
</dbReference>
<organism evidence="5 6">
    <name type="scientific">Ambispora gerdemannii</name>
    <dbReference type="NCBI Taxonomy" id="144530"/>
    <lineage>
        <taxon>Eukaryota</taxon>
        <taxon>Fungi</taxon>
        <taxon>Fungi incertae sedis</taxon>
        <taxon>Mucoromycota</taxon>
        <taxon>Glomeromycotina</taxon>
        <taxon>Glomeromycetes</taxon>
        <taxon>Archaeosporales</taxon>
        <taxon>Ambisporaceae</taxon>
        <taxon>Ambispora</taxon>
    </lineage>
</organism>
<sequence length="266" mass="29829">MDNFVAEDFFDSKLLEYSKLILPSVSIGNVPQLTIDLLTTTLDVKRVGFIDDENVIPVAGTREDTQGAVFQSNDRKWTLIQQRAPLIRKHLPQFARSLISFIEAFKFSEVIFLSSADACRRIDAQIIGTPLRILTTSSISNDLQTRITSLELKQLEHVKSEDFIKPHHQQDVGSTTTDSDDVPQIPGGGVTKHLYQLAKEKNLPLVVILWFATEGGKNYYNTPDAIQLANHANSLLGLFPSQDSVAWKAPKSWQGIFGKPFEKELY</sequence>
<dbReference type="PIRSF" id="PIRSF010044">
    <property type="entry name" value="UCP010044"/>
    <property type="match status" value="1"/>
</dbReference>
<dbReference type="AlphaFoldDB" id="A0A9N9FP06"/>
<comment type="subunit">
    <text evidence="4">Component of the 20S proteasome chaperone.</text>
</comment>
<dbReference type="GO" id="GO:0005634">
    <property type="term" value="C:nucleus"/>
    <property type="evidence" value="ECO:0007669"/>
    <property type="project" value="TreeGrafter"/>
</dbReference>
<evidence type="ECO:0000256" key="3">
    <source>
        <dbReference type="ARBA" id="ARBA00025745"/>
    </source>
</evidence>
<evidence type="ECO:0000256" key="4">
    <source>
        <dbReference type="PIRNR" id="PIRNR010044"/>
    </source>
</evidence>